<feature type="compositionally biased region" description="Gly residues" evidence="1">
    <location>
        <begin position="78"/>
        <end position="91"/>
    </location>
</feature>
<accession>A0A448XT09</accession>
<evidence type="ECO:0000313" key="3">
    <source>
        <dbReference type="Proteomes" id="UP000784294"/>
    </source>
</evidence>
<evidence type="ECO:0000256" key="1">
    <source>
        <dbReference type="SAM" id="MobiDB-lite"/>
    </source>
</evidence>
<proteinExistence type="predicted"/>
<organism evidence="2 3">
    <name type="scientific">Protopolystoma xenopodis</name>
    <dbReference type="NCBI Taxonomy" id="117903"/>
    <lineage>
        <taxon>Eukaryota</taxon>
        <taxon>Metazoa</taxon>
        <taxon>Spiralia</taxon>
        <taxon>Lophotrochozoa</taxon>
        <taxon>Platyhelminthes</taxon>
        <taxon>Monogenea</taxon>
        <taxon>Polyopisthocotylea</taxon>
        <taxon>Polystomatidea</taxon>
        <taxon>Polystomatidae</taxon>
        <taxon>Protopolystoma</taxon>
    </lineage>
</organism>
<dbReference type="AlphaFoldDB" id="A0A448XT09"/>
<evidence type="ECO:0000313" key="2">
    <source>
        <dbReference type="EMBL" id="VEL44251.1"/>
    </source>
</evidence>
<comment type="caution">
    <text evidence="2">The sequence shown here is derived from an EMBL/GenBank/DDBJ whole genome shotgun (WGS) entry which is preliminary data.</text>
</comment>
<protein>
    <submittedName>
        <fullName evidence="2">Uncharacterized protein</fullName>
    </submittedName>
</protein>
<name>A0A448XT09_9PLAT</name>
<dbReference type="EMBL" id="CAAALY010292798">
    <property type="protein sequence ID" value="VEL44251.1"/>
    <property type="molecule type" value="Genomic_DNA"/>
</dbReference>
<gene>
    <name evidence="2" type="ORF">PXEA_LOCUS37691</name>
</gene>
<feature type="region of interest" description="Disordered" evidence="1">
    <location>
        <begin position="53"/>
        <end position="149"/>
    </location>
</feature>
<keyword evidence="3" id="KW-1185">Reference proteome</keyword>
<feature type="compositionally biased region" description="Low complexity" evidence="1">
    <location>
        <begin position="92"/>
        <end position="111"/>
    </location>
</feature>
<dbReference type="Proteomes" id="UP000784294">
    <property type="component" value="Unassembled WGS sequence"/>
</dbReference>
<sequence length="172" mass="17326">MALNLCLEDVLEAGNLVEARAGEPISIHQAEQMQFLLGKRLRDRRRDVQMHTNIMAGGSGPSGPTNSQAVGLNCAPSAGGGGGGGQQGSGFGASVSSSSVPGQAASLAGSASGSGTGTGSGSGTGSGTTGSSGTHGRRENSSPRRKWTGRPNMRLTYIQMSCCWCELAKLSI</sequence>
<dbReference type="OrthoDB" id="6285976at2759"/>
<feature type="compositionally biased region" description="Gly residues" evidence="1">
    <location>
        <begin position="112"/>
        <end position="130"/>
    </location>
</feature>
<reference evidence="2" key="1">
    <citation type="submission" date="2018-11" db="EMBL/GenBank/DDBJ databases">
        <authorList>
            <consortium name="Pathogen Informatics"/>
        </authorList>
    </citation>
    <scope>NUCLEOTIDE SEQUENCE</scope>
</reference>